<dbReference type="RefSeq" id="WP_116884398.1">
    <property type="nucleotide sequence ID" value="NZ_QEKH01000017.1"/>
</dbReference>
<dbReference type="SUPFAM" id="SSF51445">
    <property type="entry name" value="(Trans)glycosidases"/>
    <property type="match status" value="1"/>
</dbReference>
<evidence type="ECO:0000259" key="3">
    <source>
        <dbReference type="Pfam" id="PF02449"/>
    </source>
</evidence>
<gene>
    <name evidence="4" type="ORF">C8D82_11766</name>
</gene>
<keyword evidence="5" id="KW-1185">Reference proteome</keyword>
<dbReference type="GeneID" id="78295701"/>
<organism evidence="4 5">
    <name type="scientific">Victivallis vadensis</name>
    <dbReference type="NCBI Taxonomy" id="172901"/>
    <lineage>
        <taxon>Bacteria</taxon>
        <taxon>Pseudomonadati</taxon>
        <taxon>Lentisphaerota</taxon>
        <taxon>Lentisphaeria</taxon>
        <taxon>Victivallales</taxon>
        <taxon>Victivallaceae</taxon>
        <taxon>Victivallis</taxon>
    </lineage>
</organism>
<accession>A0A2U1AVT1</accession>
<comment type="caution">
    <text evidence="4">The sequence shown here is derived from an EMBL/GenBank/DDBJ whole genome shotgun (WGS) entry which is preliminary data.</text>
</comment>
<name>A0A2U1AVT1_9BACT</name>
<evidence type="ECO:0000313" key="4">
    <source>
        <dbReference type="EMBL" id="PVY40347.1"/>
    </source>
</evidence>
<dbReference type="InterPro" id="IPR017853">
    <property type="entry name" value="GH"/>
</dbReference>
<evidence type="ECO:0000313" key="5">
    <source>
        <dbReference type="Proteomes" id="UP000245959"/>
    </source>
</evidence>
<dbReference type="InterPro" id="IPR013529">
    <property type="entry name" value="Glyco_hydro_42_N"/>
</dbReference>
<dbReference type="AlphaFoldDB" id="A0A2U1AVT1"/>
<reference evidence="4 5" key="1">
    <citation type="submission" date="2018-04" db="EMBL/GenBank/DDBJ databases">
        <title>Genomic Encyclopedia of Type Strains, Phase IV (KMG-IV): sequencing the most valuable type-strain genomes for metagenomic binning, comparative biology and taxonomic classification.</title>
        <authorList>
            <person name="Goeker M."/>
        </authorList>
    </citation>
    <scope>NUCLEOTIDE SEQUENCE [LARGE SCALE GENOMIC DNA]</scope>
    <source>
        <strain evidence="4 5">DSM 14823</strain>
    </source>
</reference>
<proteinExistence type="predicted"/>
<dbReference type="Pfam" id="PF02449">
    <property type="entry name" value="Glyco_hydro_42"/>
    <property type="match status" value="1"/>
</dbReference>
<keyword evidence="1" id="KW-0378">Hydrolase</keyword>
<evidence type="ECO:0000256" key="2">
    <source>
        <dbReference type="ARBA" id="ARBA00023295"/>
    </source>
</evidence>
<evidence type="ECO:0000256" key="1">
    <source>
        <dbReference type="ARBA" id="ARBA00022801"/>
    </source>
</evidence>
<sequence>MRLFLIVWIAVCAGVVRGGDFPGVPWLVRGASLRLRHSAEPQAPGASADARVTVPEAGRLAFLAELKHGQKAFIGAAVLPKQGYFDFTGHTVLACEVENHSAWPVDVLLRIHSGPEPEKPTGRPEIGVYLMPGEKRTLRIPLYAFRKECQVKLAPDEIMHGKPFGMPGQTGIDAEHVNALIFWSMTPYLRQDGEKSVFAVSGFRFSDELAPDAAPLGDPEKYFPFVDRYGQYHHADWPGKIHSDEELRACARAEAASWKPRPPDWNQYGGYRPGPTLEATGFFRTEKYGGKWYLVDPEGKLFFSLGVNAIAWWSPEFSDGREHYFDRQGEYVPSVDRKVLRFQKEGNIIQWGTAFPWEVLTRRLDSWGINTLGAWTEDPQLKRRQRPYTVILMHEEKEGRFGFNGRDGFDSRFGEKLREVLSERYGWTLNDPMCIGYFVTNEMYYGGPAGWAEMMIKSPAGQPGKQEFRRFLERRYRTVAALNRAWGKSYSGFDAFLNDDQPPETAAGKRDLEEFSRILIRKFFAVSRDVLKAVAPNHLFLGSRFQMSAGAAYDFLAELFPEYCDVASYNCYWLGLDHFAPQIPDMPVMITEFSVGGAFTRGLFYSGLSVSGFTPEERKEALKRYYESALRNPRIVGMHYFCLLDQPLCGRPGDGENMNLGILDSTSRPIPEVTEAIREIAEKAVPYRMNR</sequence>
<feature type="domain" description="Glycoside hydrolase family 42 N-terminal" evidence="3">
    <location>
        <begin position="462"/>
        <end position="574"/>
    </location>
</feature>
<dbReference type="EMBL" id="QEKH01000017">
    <property type="protein sequence ID" value="PVY40347.1"/>
    <property type="molecule type" value="Genomic_DNA"/>
</dbReference>
<dbReference type="GO" id="GO:0004565">
    <property type="term" value="F:beta-galactosidase activity"/>
    <property type="evidence" value="ECO:0007669"/>
    <property type="project" value="InterPro"/>
</dbReference>
<dbReference type="Gene3D" id="3.20.20.80">
    <property type="entry name" value="Glycosidases"/>
    <property type="match status" value="1"/>
</dbReference>
<keyword evidence="2" id="KW-0326">Glycosidase</keyword>
<protein>
    <submittedName>
        <fullName evidence="4">Beta-galactosidase-like protein</fullName>
    </submittedName>
</protein>
<dbReference type="Proteomes" id="UP000245959">
    <property type="component" value="Unassembled WGS sequence"/>
</dbReference>
<dbReference type="GO" id="GO:0009341">
    <property type="term" value="C:beta-galactosidase complex"/>
    <property type="evidence" value="ECO:0007669"/>
    <property type="project" value="InterPro"/>
</dbReference>
<dbReference type="GO" id="GO:0005975">
    <property type="term" value="P:carbohydrate metabolic process"/>
    <property type="evidence" value="ECO:0007669"/>
    <property type="project" value="InterPro"/>
</dbReference>